<protein>
    <submittedName>
        <fullName evidence="1">Uncharacterized protein</fullName>
    </submittedName>
</protein>
<keyword evidence="1" id="KW-0614">Plasmid</keyword>
<dbReference type="AlphaFoldDB" id="A0A343VRE3"/>
<proteinExistence type="predicted"/>
<geneLocation type="plasmid" evidence="1">
    <name>pCBMA213_1</name>
</geneLocation>
<accession>A0A343VRE3</accession>
<name>A0A343VRE3_9MYCO</name>
<dbReference type="EMBL" id="MF600313">
    <property type="protein sequence ID" value="AVN58467.1"/>
    <property type="molecule type" value="Genomic_DNA"/>
</dbReference>
<sequence length="120" mass="13144">MDGKMSLDPFDQSRVESVLRVEISQPSEGAPYRARLWRESRLDDDPTPDVSVTVVSERKLAGPLPSVFSAVDDWLIAEHQLFVLPDSWESGETGPDAGVVLLLEGRAVPVLGITAIRTDD</sequence>
<dbReference type="RefSeq" id="WP_155921916.1">
    <property type="nucleotide sequence ID" value="NZ_MF600313.1"/>
</dbReference>
<gene>
    <name evidence="1" type="ORF">B5P44_p00172</name>
</gene>
<organism evidence="1">
    <name type="scientific">Mycolicibacterium sp. CBMA 213</name>
    <dbReference type="NCBI Taxonomy" id="1968788"/>
    <lineage>
        <taxon>Bacteria</taxon>
        <taxon>Bacillati</taxon>
        <taxon>Actinomycetota</taxon>
        <taxon>Actinomycetes</taxon>
        <taxon>Mycobacteriales</taxon>
        <taxon>Mycobacteriaceae</taxon>
        <taxon>Mycolicibacterium</taxon>
    </lineage>
</organism>
<evidence type="ECO:0000313" key="1">
    <source>
        <dbReference type="EMBL" id="AVN58467.1"/>
    </source>
</evidence>
<reference evidence="1" key="1">
    <citation type="journal article" date="2018" name="Front. Microbiol.">
        <title>Beyond the Limits: tRNA Array Units in Mycobacterium Genomes.</title>
        <authorList>
            <person name="Morgado S.M."/>
            <person name="Vicente A.C."/>
        </authorList>
    </citation>
    <scope>NUCLEOTIDE SEQUENCE</scope>
    <source>
        <strain evidence="1">CBMA 213</strain>
        <plasmid evidence="1">pCBMA213_1</plasmid>
    </source>
</reference>